<dbReference type="GeneTree" id="ENSGT00730000111174"/>
<feature type="coiled-coil region" evidence="2">
    <location>
        <begin position="119"/>
        <end position="393"/>
    </location>
</feature>
<dbReference type="PROSITE" id="PS50835">
    <property type="entry name" value="IG_LIKE"/>
    <property type="match status" value="2"/>
</dbReference>
<dbReference type="InterPro" id="IPR003599">
    <property type="entry name" value="Ig_sub"/>
</dbReference>
<evidence type="ECO:0000313" key="7">
    <source>
        <dbReference type="Proteomes" id="UP000002281"/>
    </source>
</evidence>
<name>F7C446_HORSE</name>
<dbReference type="Bgee" id="ENSECAG00000014880">
    <property type="expression patterns" value="Expressed in zone of skin and 17 other cell types or tissues"/>
</dbReference>
<feature type="domain" description="Ig-like" evidence="5">
    <location>
        <begin position="698"/>
        <end position="811"/>
    </location>
</feature>
<evidence type="ECO:0000313" key="6">
    <source>
        <dbReference type="Ensembl" id="ENSECAP00000012775.3"/>
    </source>
</evidence>
<dbReference type="InterPro" id="IPR043597">
    <property type="entry name" value="TPH_dom"/>
</dbReference>
<dbReference type="InterPro" id="IPR052871">
    <property type="entry name" value="V-set/Ig_domain"/>
</dbReference>
<dbReference type="Gene3D" id="2.60.40.10">
    <property type="entry name" value="Immunoglobulins"/>
    <property type="match status" value="2"/>
</dbReference>
<dbReference type="Pfam" id="PF13927">
    <property type="entry name" value="Ig_3"/>
    <property type="match status" value="1"/>
</dbReference>
<sequence length="1031" mass="116891">MPLSTTGVLSSSSTTSNRSRNRTRYRTKAVSSEVDESLFGGVKPLAQNDSPIVLLRDKHAIQKTLTALGLDHKPETIQLITRDMVRELIVPTKDPSGESLIMSPEEFERIKWASHVLTREELEAREQAFRKEKEAIMDAVSTRKKIMKQKEMVWRNNKKLSDLEEVAKERAQNLLQRADKLRMEQEEELKDMSKIILNAKCHAIRDAQILEKQLIQKELEAEEKRLDQMMEVERQKSIQRQEELDRKRREERVRGRRHIVEQMEKNQEERLLLAEQREQEKEQMLEYMEQLQEEDLRDMERRHQQKLKMQAEIKRINDENQKQKAELLAQEKLADQMVMEFTKKKMAREAEFEAEQERIRREKEKEIARLRAMQEKAQDYQAEQDALRAKRNQEVADREWRRKEKENAQKKVETEARLRKSRLEQVAFKEHTLAVQVQRDRDEFERILRAQREQIEKERLEEEKKATGRLQHANELRRQVRENQQKQVQDRIATFEEGRRLKEEAQKRRERIDNIKKKKLEELRATGLPEKYCIEAERKANILPATSVNRGLPLCPSGCLHETDSAQSLALLSAVRINGDGQEILYLAEGDNVRLGCPYILDPEDYGPNGLDIEWMQVNSDPSHRENVFLSYQDKRINHGNLPHLQQRVRFAASDPSQYDASINLMNLQVSDTATYECRVKKTTMATRKVIVTVQARPAVPVCWTEGHLTHGNDVVLKCFANGGTPPLSYKWAKISGHSRPYRAGSYHSQQSFHSELSYQESFHSNLNQVAGLSNGDLVLNDISYKDDGLYQCTVANHVGYSVCVVEVKVSDTGRIGIIIGAVLGSLLILACLSVGIWGLICCCCGGAGVGGARDAFGYRNGGGGGGVGGGACGDLASEIREDAVAPGYKASWRGSRVTQLLGYPTQNVSRSLRRKYAPPPCGGPEDVALAPLPAAAAAACEAGPSPVYVKVKSAEPADCAQAPLPGKDGLFVRSEETKQGAGRDDLSECSWTILSIFLPPPLISLFLTSSSLPDVCFPSQQPGRLSESCL</sequence>
<dbReference type="InterPro" id="IPR003598">
    <property type="entry name" value="Ig_sub2"/>
</dbReference>
<reference evidence="6" key="2">
    <citation type="submission" date="2025-08" db="UniProtKB">
        <authorList>
            <consortium name="Ensembl"/>
        </authorList>
    </citation>
    <scope>IDENTIFICATION</scope>
    <source>
        <strain evidence="6">Thoroughbred</strain>
    </source>
</reference>
<feature type="compositionally biased region" description="Low complexity" evidence="3">
    <location>
        <begin position="1"/>
        <end position="18"/>
    </location>
</feature>
<evidence type="ECO:0000259" key="5">
    <source>
        <dbReference type="PROSITE" id="PS50835"/>
    </source>
</evidence>
<dbReference type="VGNC" id="VGNC:16453">
    <property type="gene designation" value="CFAP45"/>
</dbReference>
<evidence type="ECO:0000256" key="1">
    <source>
        <dbReference type="ARBA" id="ARBA00023054"/>
    </source>
</evidence>
<proteinExistence type="predicted"/>
<dbReference type="Pfam" id="PF07686">
    <property type="entry name" value="V-set"/>
    <property type="match status" value="1"/>
</dbReference>
<reference evidence="6" key="3">
    <citation type="submission" date="2025-09" db="UniProtKB">
        <authorList>
            <consortium name="Ensembl"/>
        </authorList>
    </citation>
    <scope>IDENTIFICATION</scope>
    <source>
        <strain evidence="6">Thoroughbred</strain>
    </source>
</reference>
<keyword evidence="4" id="KW-0812">Transmembrane</keyword>
<feature type="domain" description="Ig-like" evidence="5">
    <location>
        <begin position="589"/>
        <end position="693"/>
    </location>
</feature>
<dbReference type="Proteomes" id="UP000002281">
    <property type="component" value="Chromosome 5"/>
</dbReference>
<evidence type="ECO:0000313" key="8">
    <source>
        <dbReference type="VGNC" id="VGNC:16453"/>
    </source>
</evidence>
<dbReference type="GO" id="GO:0005930">
    <property type="term" value="C:axoneme"/>
    <property type="evidence" value="ECO:0007669"/>
    <property type="project" value="UniProtKB-ARBA"/>
</dbReference>
<dbReference type="InterPro" id="IPR007110">
    <property type="entry name" value="Ig-like_dom"/>
</dbReference>
<dbReference type="PANTHER" id="PTHR45166">
    <property type="entry name" value="V-SET AND IMMUNOGLOBULIN DOMAIN-CONTAINING PROTEIN 8"/>
    <property type="match status" value="1"/>
</dbReference>
<dbReference type="SMART" id="SM00409">
    <property type="entry name" value="IG"/>
    <property type="match status" value="2"/>
</dbReference>
<dbReference type="InterPro" id="IPR013783">
    <property type="entry name" value="Ig-like_fold"/>
</dbReference>
<keyword evidence="7" id="KW-1185">Reference proteome</keyword>
<feature type="coiled-coil region" evidence="2">
    <location>
        <begin position="434"/>
        <end position="470"/>
    </location>
</feature>
<accession>F7C446</accession>
<dbReference type="Pfam" id="PF13868">
    <property type="entry name" value="TPH"/>
    <property type="match status" value="1"/>
</dbReference>
<dbReference type="FunFam" id="2.60.40.10:FF:000976">
    <property type="entry name" value="V-set and immunoglobulin domain containing 8"/>
    <property type="match status" value="1"/>
</dbReference>
<dbReference type="Ensembl" id="ENSECAT00000015851.3">
    <property type="protein sequence ID" value="ENSECAP00000012775.3"/>
    <property type="gene ID" value="ENSECAG00000014880.4"/>
</dbReference>
<keyword evidence="1 2" id="KW-0175">Coiled coil</keyword>
<reference evidence="6 7" key="1">
    <citation type="journal article" date="2009" name="Science">
        <title>Genome sequence, comparative analysis, and population genetics of the domestic horse.</title>
        <authorList>
            <consortium name="Broad Institute Genome Sequencing Platform"/>
            <consortium name="Broad Institute Whole Genome Assembly Team"/>
            <person name="Wade C.M."/>
            <person name="Giulotto E."/>
            <person name="Sigurdsson S."/>
            <person name="Zoli M."/>
            <person name="Gnerre S."/>
            <person name="Imsland F."/>
            <person name="Lear T.L."/>
            <person name="Adelson D.L."/>
            <person name="Bailey E."/>
            <person name="Bellone R.R."/>
            <person name="Bloecker H."/>
            <person name="Distl O."/>
            <person name="Edgar R.C."/>
            <person name="Garber M."/>
            <person name="Leeb T."/>
            <person name="Mauceli E."/>
            <person name="MacLeod J.N."/>
            <person name="Penedo M.C.T."/>
            <person name="Raison J.M."/>
            <person name="Sharpe T."/>
            <person name="Vogel J."/>
            <person name="Andersson L."/>
            <person name="Antczak D.F."/>
            <person name="Biagi T."/>
            <person name="Binns M.M."/>
            <person name="Chowdhary B.P."/>
            <person name="Coleman S.J."/>
            <person name="Della Valle G."/>
            <person name="Fryc S."/>
            <person name="Guerin G."/>
            <person name="Hasegawa T."/>
            <person name="Hill E.W."/>
            <person name="Jurka J."/>
            <person name="Kiialainen A."/>
            <person name="Lindgren G."/>
            <person name="Liu J."/>
            <person name="Magnani E."/>
            <person name="Mickelson J.R."/>
            <person name="Murray J."/>
            <person name="Nergadze S.G."/>
            <person name="Onofrio R."/>
            <person name="Pedroni S."/>
            <person name="Piras M.F."/>
            <person name="Raudsepp T."/>
            <person name="Rocchi M."/>
            <person name="Roeed K.H."/>
            <person name="Ryder O.A."/>
            <person name="Searle S."/>
            <person name="Skow L."/>
            <person name="Swinburne J.E."/>
            <person name="Syvaenen A.C."/>
            <person name="Tozaki T."/>
            <person name="Valberg S.J."/>
            <person name="Vaudin M."/>
            <person name="White J.R."/>
            <person name="Zody M.C."/>
            <person name="Lander E.S."/>
            <person name="Lindblad-Toh K."/>
        </authorList>
    </citation>
    <scope>NUCLEOTIDE SEQUENCE [LARGE SCALE GENOMIC DNA]</scope>
    <source>
        <strain evidence="6 7">Thoroughbred</strain>
    </source>
</reference>
<evidence type="ECO:0000256" key="4">
    <source>
        <dbReference type="SAM" id="Phobius"/>
    </source>
</evidence>
<dbReference type="HOGENOM" id="CLU_026959_1_1_1"/>
<dbReference type="SMART" id="SM00408">
    <property type="entry name" value="IGc2"/>
    <property type="match status" value="1"/>
</dbReference>
<organism evidence="6 7">
    <name type="scientific">Equus caballus</name>
    <name type="common">Horse</name>
    <dbReference type="NCBI Taxonomy" id="9796"/>
    <lineage>
        <taxon>Eukaryota</taxon>
        <taxon>Metazoa</taxon>
        <taxon>Chordata</taxon>
        <taxon>Craniata</taxon>
        <taxon>Vertebrata</taxon>
        <taxon>Euteleostomi</taxon>
        <taxon>Mammalia</taxon>
        <taxon>Eutheria</taxon>
        <taxon>Laurasiatheria</taxon>
        <taxon>Perissodactyla</taxon>
        <taxon>Equidae</taxon>
        <taxon>Equus</taxon>
    </lineage>
</organism>
<feature type="region of interest" description="Disordered" evidence="3">
    <location>
        <begin position="1"/>
        <end position="26"/>
    </location>
</feature>
<evidence type="ECO:0000256" key="3">
    <source>
        <dbReference type="SAM" id="MobiDB-lite"/>
    </source>
</evidence>
<gene>
    <name evidence="8" type="primary">CFAP45</name>
    <name evidence="6" type="synonym">VSIG8</name>
</gene>
<dbReference type="ExpressionAtlas" id="F7C446">
    <property type="expression patterns" value="baseline"/>
</dbReference>
<dbReference type="InterPro" id="IPR013106">
    <property type="entry name" value="Ig_V-set"/>
</dbReference>
<dbReference type="PANTHER" id="PTHR45166:SF1">
    <property type="entry name" value="V-SET AND IMMUNOGLOBULIN DOMAIN-CONTAINING PROTEIN 8"/>
    <property type="match status" value="1"/>
</dbReference>
<keyword evidence="4" id="KW-0472">Membrane</keyword>
<keyword evidence="4" id="KW-1133">Transmembrane helix</keyword>
<evidence type="ECO:0000256" key="2">
    <source>
        <dbReference type="SAM" id="Coils"/>
    </source>
</evidence>
<feature type="transmembrane region" description="Helical" evidence="4">
    <location>
        <begin position="818"/>
        <end position="841"/>
    </location>
</feature>
<dbReference type="AlphaFoldDB" id="F7C446"/>
<dbReference type="SUPFAM" id="SSF48726">
    <property type="entry name" value="Immunoglobulin"/>
    <property type="match status" value="2"/>
</dbReference>
<protein>
    <submittedName>
        <fullName evidence="6">Cilia and flagella associated protein 45</fullName>
    </submittedName>
</protein>
<dbReference type="InterPro" id="IPR036179">
    <property type="entry name" value="Ig-like_dom_sf"/>
</dbReference>